<sequence>MLQTFTPFPITSFITKFSLNALNTIAARSHSPRKFTSKDVMKYTEIESNQVLGIYARQKWNHH</sequence>
<protein>
    <submittedName>
        <fullName evidence="1">Uncharacterized protein</fullName>
    </submittedName>
</protein>
<accession>A0A5B0P188</accession>
<proteinExistence type="predicted"/>
<dbReference type="Proteomes" id="UP000324748">
    <property type="component" value="Unassembled WGS sequence"/>
</dbReference>
<evidence type="ECO:0000313" key="2">
    <source>
        <dbReference type="Proteomes" id="UP000324748"/>
    </source>
</evidence>
<organism evidence="1 2">
    <name type="scientific">Puccinia graminis f. sp. tritici</name>
    <dbReference type="NCBI Taxonomy" id="56615"/>
    <lineage>
        <taxon>Eukaryota</taxon>
        <taxon>Fungi</taxon>
        <taxon>Dikarya</taxon>
        <taxon>Basidiomycota</taxon>
        <taxon>Pucciniomycotina</taxon>
        <taxon>Pucciniomycetes</taxon>
        <taxon>Pucciniales</taxon>
        <taxon>Pucciniaceae</taxon>
        <taxon>Puccinia</taxon>
    </lineage>
</organism>
<name>A0A5B0P188_PUCGR</name>
<dbReference type="AlphaFoldDB" id="A0A5B0P188"/>
<gene>
    <name evidence="1" type="ORF">PGT21_028925</name>
</gene>
<keyword evidence="2" id="KW-1185">Reference proteome</keyword>
<evidence type="ECO:0000313" key="1">
    <source>
        <dbReference type="EMBL" id="KAA1094726.1"/>
    </source>
</evidence>
<comment type="caution">
    <text evidence="1">The sequence shown here is derived from an EMBL/GenBank/DDBJ whole genome shotgun (WGS) entry which is preliminary data.</text>
</comment>
<reference evidence="1 2" key="1">
    <citation type="submission" date="2019-05" db="EMBL/GenBank/DDBJ databases">
        <title>Emergence of the Ug99 lineage of the wheat stem rust pathogen through somatic hybridization.</title>
        <authorList>
            <person name="Li F."/>
            <person name="Upadhyaya N.M."/>
            <person name="Sperschneider J."/>
            <person name="Matny O."/>
            <person name="Nguyen-Phuc H."/>
            <person name="Mago R."/>
            <person name="Raley C."/>
            <person name="Miller M.E."/>
            <person name="Silverstein K.A.T."/>
            <person name="Henningsen E."/>
            <person name="Hirsch C.D."/>
            <person name="Visser B."/>
            <person name="Pretorius Z.A."/>
            <person name="Steffenson B.J."/>
            <person name="Schwessinger B."/>
            <person name="Dodds P.N."/>
            <person name="Figueroa M."/>
        </authorList>
    </citation>
    <scope>NUCLEOTIDE SEQUENCE [LARGE SCALE GENOMIC DNA]</scope>
    <source>
        <strain evidence="1">21-0</strain>
    </source>
</reference>
<dbReference type="EMBL" id="VSWC01000079">
    <property type="protein sequence ID" value="KAA1094726.1"/>
    <property type="molecule type" value="Genomic_DNA"/>
</dbReference>